<proteinExistence type="predicted"/>
<evidence type="ECO:0000313" key="2">
    <source>
        <dbReference type="Proteomes" id="UP000267223"/>
    </source>
</evidence>
<evidence type="ECO:0000313" key="1">
    <source>
        <dbReference type="EMBL" id="RNI39796.1"/>
    </source>
</evidence>
<sequence length="164" mass="18926">MSLDNIQLSDQMCAILYPNTLTETKDKKSEVKIETDDSIDSLGQNKSRILFVVNNPAHKFLSDDEMDLLAKLLTACNLSMAEIALVNYHFNKNNYQEFNRQFGSKKILIFGVKNTELDLPFEIPHFQVQQFQNQLYLTAPGFETFLKNTGLKRQLWASLQKLFL</sequence>
<reference evidence="1 2" key="1">
    <citation type="submission" date="2018-11" db="EMBL/GenBank/DDBJ databases">
        <title>Draft genome sequence of Ferruginibacter sp. BO-59.</title>
        <authorList>
            <person name="Im W.T."/>
        </authorList>
    </citation>
    <scope>NUCLEOTIDE SEQUENCE [LARGE SCALE GENOMIC DNA]</scope>
    <source>
        <strain evidence="1 2">BO-59</strain>
    </source>
</reference>
<dbReference type="AlphaFoldDB" id="A0A3M9NPU4"/>
<accession>A0A3M9NPU4</accession>
<dbReference type="Proteomes" id="UP000267223">
    <property type="component" value="Unassembled WGS sequence"/>
</dbReference>
<gene>
    <name evidence="1" type="ORF">EFY79_00375</name>
</gene>
<comment type="caution">
    <text evidence="1">The sequence shown here is derived from an EMBL/GenBank/DDBJ whole genome shotgun (WGS) entry which is preliminary data.</text>
</comment>
<protein>
    <submittedName>
        <fullName evidence="1">Uncharacterized protein</fullName>
    </submittedName>
</protein>
<name>A0A3M9NPU4_9BACT</name>
<keyword evidence="2" id="KW-1185">Reference proteome</keyword>
<organism evidence="1 2">
    <name type="scientific">Hanamia caeni</name>
    <dbReference type="NCBI Taxonomy" id="2294116"/>
    <lineage>
        <taxon>Bacteria</taxon>
        <taxon>Pseudomonadati</taxon>
        <taxon>Bacteroidota</taxon>
        <taxon>Chitinophagia</taxon>
        <taxon>Chitinophagales</taxon>
        <taxon>Chitinophagaceae</taxon>
        <taxon>Hanamia</taxon>
    </lineage>
</organism>
<dbReference type="EMBL" id="RJJR01000001">
    <property type="protein sequence ID" value="RNI39796.1"/>
    <property type="molecule type" value="Genomic_DNA"/>
</dbReference>